<keyword evidence="2" id="KW-1133">Transmembrane helix</keyword>
<dbReference type="InterPro" id="IPR052710">
    <property type="entry name" value="CAAX_protease"/>
</dbReference>
<dbReference type="GO" id="GO:0004175">
    <property type="term" value="F:endopeptidase activity"/>
    <property type="evidence" value="ECO:0007669"/>
    <property type="project" value="UniProtKB-ARBA"/>
</dbReference>
<keyword evidence="4" id="KW-0482">Metalloprotease</keyword>
<protein>
    <submittedName>
        <fullName evidence="4">CPBP family intramembrane metalloprotease</fullName>
    </submittedName>
</protein>
<name>A0A2V1N011_9LACO</name>
<dbReference type="Pfam" id="PF02517">
    <property type="entry name" value="Rce1-like"/>
    <property type="match status" value="1"/>
</dbReference>
<evidence type="ECO:0000313" key="4">
    <source>
        <dbReference type="EMBL" id="PWG00579.1"/>
    </source>
</evidence>
<evidence type="ECO:0000259" key="3">
    <source>
        <dbReference type="Pfam" id="PF02517"/>
    </source>
</evidence>
<dbReference type="PANTHER" id="PTHR36435">
    <property type="entry name" value="SLR1288 PROTEIN"/>
    <property type="match status" value="1"/>
</dbReference>
<reference evidence="4 5" key="1">
    <citation type="journal article" date="2018" name="Int. J. Syst. Evol. Microbiol.">
        <title>Lactobacillus bambusae sp. nov., isolated from a traditional fermented Ma-bamboo shoots of Taiwan.</title>
        <authorList>
            <person name="Wang L.-T."/>
        </authorList>
    </citation>
    <scope>NUCLEOTIDE SEQUENCE [LARGE SCALE GENOMIC DNA]</scope>
    <source>
        <strain evidence="4 5">BS-W1</strain>
    </source>
</reference>
<dbReference type="GO" id="GO:0008237">
    <property type="term" value="F:metallopeptidase activity"/>
    <property type="evidence" value="ECO:0007669"/>
    <property type="project" value="UniProtKB-KW"/>
</dbReference>
<sequence>MFGFLILYGVCQFFLQQATVHAKSNVLLHQNIGIMMICSALLIALMGWFYHRLLKKNNPRHFGKTKLTRRRAWTEIGLYVLMYAIQITWSLLLFSHVLKEPANQTELNQMSSQLLFWNNAFSAVVAPLVEELLFRGIFFQYFFVKDTFWSNWLGILVSGFIFGYLHNPALSLNLIFYSALGCVLAFAYLHFRDIRYNIGLHFLNNFLSTL</sequence>
<dbReference type="GO" id="GO:0006508">
    <property type="term" value="P:proteolysis"/>
    <property type="evidence" value="ECO:0007669"/>
    <property type="project" value="UniProtKB-KW"/>
</dbReference>
<feature type="transmembrane region" description="Helical" evidence="2">
    <location>
        <begin position="114"/>
        <end position="134"/>
    </location>
</feature>
<keyword evidence="2" id="KW-0472">Membrane</keyword>
<keyword evidence="2" id="KW-0812">Transmembrane</keyword>
<feature type="domain" description="CAAX prenyl protease 2/Lysostaphin resistance protein A-like" evidence="3">
    <location>
        <begin position="115"/>
        <end position="207"/>
    </location>
</feature>
<evidence type="ECO:0000313" key="5">
    <source>
        <dbReference type="Proteomes" id="UP000245080"/>
    </source>
</evidence>
<evidence type="ECO:0000256" key="2">
    <source>
        <dbReference type="SAM" id="Phobius"/>
    </source>
</evidence>
<dbReference type="AlphaFoldDB" id="A0A2V1N011"/>
<comment type="caution">
    <text evidence="4">The sequence shown here is derived from an EMBL/GenBank/DDBJ whole genome shotgun (WGS) entry which is preliminary data.</text>
</comment>
<dbReference type="Proteomes" id="UP000245080">
    <property type="component" value="Unassembled WGS sequence"/>
</dbReference>
<keyword evidence="5" id="KW-1185">Reference proteome</keyword>
<keyword evidence="4" id="KW-0378">Hydrolase</keyword>
<evidence type="ECO:0000256" key="1">
    <source>
        <dbReference type="ARBA" id="ARBA00009067"/>
    </source>
</evidence>
<organism evidence="4 5">
    <name type="scientific">Levilactobacillus bambusae</name>
    <dbReference type="NCBI Taxonomy" id="2024736"/>
    <lineage>
        <taxon>Bacteria</taxon>
        <taxon>Bacillati</taxon>
        <taxon>Bacillota</taxon>
        <taxon>Bacilli</taxon>
        <taxon>Lactobacillales</taxon>
        <taxon>Lactobacillaceae</taxon>
        <taxon>Levilactobacillus</taxon>
    </lineage>
</organism>
<dbReference type="EMBL" id="QCXQ01000002">
    <property type="protein sequence ID" value="PWG00579.1"/>
    <property type="molecule type" value="Genomic_DNA"/>
</dbReference>
<dbReference type="OrthoDB" id="8607342at2"/>
<comment type="similarity">
    <text evidence="1">Belongs to the UPF0177 family.</text>
</comment>
<dbReference type="PANTHER" id="PTHR36435:SF1">
    <property type="entry name" value="CAAX AMINO TERMINAL PROTEASE FAMILY PROTEIN"/>
    <property type="match status" value="1"/>
</dbReference>
<keyword evidence="4" id="KW-0645">Protease</keyword>
<feature type="transmembrane region" description="Helical" evidence="2">
    <location>
        <begin position="146"/>
        <end position="165"/>
    </location>
</feature>
<feature type="transmembrane region" description="Helical" evidence="2">
    <location>
        <begin position="171"/>
        <end position="191"/>
    </location>
</feature>
<accession>A0A2V1N011</accession>
<feature type="transmembrane region" description="Helical" evidence="2">
    <location>
        <begin position="32"/>
        <end position="51"/>
    </location>
</feature>
<proteinExistence type="inferred from homology"/>
<feature type="transmembrane region" description="Helical" evidence="2">
    <location>
        <begin position="72"/>
        <end position="94"/>
    </location>
</feature>
<gene>
    <name evidence="4" type="ORF">DCM90_03705</name>
</gene>
<dbReference type="InterPro" id="IPR003675">
    <property type="entry name" value="Rce1/LyrA-like_dom"/>
</dbReference>
<dbReference type="GO" id="GO:0080120">
    <property type="term" value="P:CAAX-box protein maturation"/>
    <property type="evidence" value="ECO:0007669"/>
    <property type="project" value="UniProtKB-ARBA"/>
</dbReference>